<accession>A0A1H4DCZ4</accession>
<gene>
    <name evidence="1" type="ORF">SAMN05216462_2240</name>
</gene>
<organism evidence="1 2">
    <name type="scientific">Xylanibacter ruminicola</name>
    <name type="common">Prevotella ruminicola</name>
    <dbReference type="NCBI Taxonomy" id="839"/>
    <lineage>
        <taxon>Bacteria</taxon>
        <taxon>Pseudomonadati</taxon>
        <taxon>Bacteroidota</taxon>
        <taxon>Bacteroidia</taxon>
        <taxon>Bacteroidales</taxon>
        <taxon>Prevotellaceae</taxon>
        <taxon>Xylanibacter</taxon>
    </lineage>
</organism>
<evidence type="ECO:0000313" key="2">
    <source>
        <dbReference type="Proteomes" id="UP000182257"/>
    </source>
</evidence>
<dbReference type="AlphaFoldDB" id="A0A1H4DCZ4"/>
<protein>
    <submittedName>
        <fullName evidence="1">Uncharacterized protein</fullName>
    </submittedName>
</protein>
<dbReference type="Proteomes" id="UP000182257">
    <property type="component" value="Unassembled WGS sequence"/>
</dbReference>
<evidence type="ECO:0000313" key="1">
    <source>
        <dbReference type="EMBL" id="SEA70366.1"/>
    </source>
</evidence>
<dbReference type="EMBL" id="FNRF01000004">
    <property type="protein sequence ID" value="SEA70366.1"/>
    <property type="molecule type" value="Genomic_DNA"/>
</dbReference>
<reference evidence="1 2" key="1">
    <citation type="submission" date="2016-10" db="EMBL/GenBank/DDBJ databases">
        <authorList>
            <person name="de Groot N.N."/>
        </authorList>
    </citation>
    <scope>NUCLEOTIDE SEQUENCE [LARGE SCALE GENOMIC DNA]</scope>
    <source>
        <strain evidence="1 2">D31d</strain>
    </source>
</reference>
<dbReference type="RefSeq" id="WP_074761611.1">
    <property type="nucleotide sequence ID" value="NZ_FNRF01000004.1"/>
</dbReference>
<proteinExistence type="predicted"/>
<name>A0A1H4DCZ4_XYLRU</name>
<sequence>MTIIECIQKELALNLNPYQIFIFENEKLKSGNDWIKKRKMWRDYDIVFIPFDVEKQFQTSLGNDIDPLLYFSITHADIVARVMPRKSGEYRYATEILTSDDLSSREKFAHKLDTFVDVLDKEKSKSFVNTVRRFFQYGNDDFADLVLNAYDGNVTKLIAMSQRYTSIVCSAVMTSAEIFLTDFINNLPEEKQLQLGALVKESLSYSNEVESIQILKDFLSYNYDDIDSSSISIPSAKTNVPRLYKPDFTICISYAKKDILSEKDKDGDYEITFRRDNGESFDFVFGHRGDKMLYLLTLLCQKYNGGLPTSYFKDKRSKRILEKVFNKVYRSGGCDWVEKCSSDNHNIYMYRSHAKEVIEKDKRLKPQEAYYCNFENEILRIGPKAKTLEVRKIRLPEDRIIINDNMLDDYSFDDLFKEMPSFYRLFDNKELKKALFEIHKNMVYGADQREDDGNFKLYGKAKHIF</sequence>